<reference evidence="1" key="1">
    <citation type="submission" date="2024-09" db="EMBL/GenBank/DDBJ databases">
        <title>Black Yeasts Isolated from many extreme environments.</title>
        <authorList>
            <person name="Coleine C."/>
            <person name="Stajich J.E."/>
            <person name="Selbmann L."/>
        </authorList>
    </citation>
    <scope>NUCLEOTIDE SEQUENCE</scope>
    <source>
        <strain evidence="1">CCFEE 5737</strain>
    </source>
</reference>
<proteinExistence type="predicted"/>
<evidence type="ECO:0000313" key="1">
    <source>
        <dbReference type="EMBL" id="KAK3077465.1"/>
    </source>
</evidence>
<dbReference type="EMBL" id="JAWDJW010002826">
    <property type="protein sequence ID" value="KAK3077465.1"/>
    <property type="molecule type" value="Genomic_DNA"/>
</dbReference>
<comment type="caution">
    <text evidence="1">The sequence shown here is derived from an EMBL/GenBank/DDBJ whole genome shotgun (WGS) entry which is preliminary data.</text>
</comment>
<dbReference type="Proteomes" id="UP001186974">
    <property type="component" value="Unassembled WGS sequence"/>
</dbReference>
<name>A0ACC3DLE0_9PEZI</name>
<evidence type="ECO:0000313" key="2">
    <source>
        <dbReference type="Proteomes" id="UP001186974"/>
    </source>
</evidence>
<feature type="non-terminal residue" evidence="1">
    <location>
        <position position="88"/>
    </location>
</feature>
<accession>A0ACC3DLE0</accession>
<gene>
    <name evidence="1" type="ORF">LTS18_010191</name>
</gene>
<keyword evidence="2" id="KW-1185">Reference proteome</keyword>
<organism evidence="1 2">
    <name type="scientific">Coniosporium uncinatum</name>
    <dbReference type="NCBI Taxonomy" id="93489"/>
    <lineage>
        <taxon>Eukaryota</taxon>
        <taxon>Fungi</taxon>
        <taxon>Dikarya</taxon>
        <taxon>Ascomycota</taxon>
        <taxon>Pezizomycotina</taxon>
        <taxon>Dothideomycetes</taxon>
        <taxon>Dothideomycetes incertae sedis</taxon>
        <taxon>Coniosporium</taxon>
    </lineage>
</organism>
<sequence>MNQQQMNMGGMNAAGGPVGGMPMMNNGSRASISGGGDTESYESRLNTYIYDYLLKQEQWDLARQFLKIMQPRTKTGAKPSPGRRDVNG</sequence>
<protein>
    <submittedName>
        <fullName evidence="1">Uncharacterized protein</fullName>
    </submittedName>
</protein>